<keyword evidence="2" id="KW-1185">Reference proteome</keyword>
<dbReference type="PANTHER" id="PTHR46601:SF1">
    <property type="entry name" value="ADF-H DOMAIN-CONTAINING PROTEIN"/>
    <property type="match status" value="1"/>
</dbReference>
<proteinExistence type="predicted"/>
<gene>
    <name evidence="1" type="ORF">QYM36_007982</name>
</gene>
<reference evidence="1" key="1">
    <citation type="submission" date="2023-07" db="EMBL/GenBank/DDBJ databases">
        <title>Chromosome-level genome assembly of Artemia franciscana.</title>
        <authorList>
            <person name="Jo E."/>
        </authorList>
    </citation>
    <scope>NUCLEOTIDE SEQUENCE</scope>
    <source>
        <tissue evidence="1">Whole body</tissue>
    </source>
</reference>
<evidence type="ECO:0000313" key="1">
    <source>
        <dbReference type="EMBL" id="KAK2727329.1"/>
    </source>
</evidence>
<dbReference type="PANTHER" id="PTHR46601">
    <property type="entry name" value="ULP_PROTEASE DOMAIN-CONTAINING PROTEIN"/>
    <property type="match status" value="1"/>
</dbReference>
<accession>A0AA88IHC3</accession>
<sequence>MMPESWSQKKVATEFQVTEYVVKQARKLKPEQGILAIPDPKKGNILSKNPVKLVTDIYQSDENSRDLPGTKDKNLKLLLDAVKIEESYKDLIKMLVCYVDNSECMLRHCDNRPSDDALIEYLTAKLSEDYDLEEEITISQWVNTDRTEMVQQSISVEGFISLLSKSVENLTPNSYITKSQSKTFKKLKEDLPLNTAIVAMDFSENYSYTIQNEILSYYWNRGGCKTHPVGLYLKKNDKVLISNHYNYVAANYNDKWYFGLVKTAFHEEEDAEILFLRPPGPAASFYWPQRGDLCIIPLEHIISKVDAPQSISTGRMYYYKKECIRKTEKYWMKWKKYN</sequence>
<organism evidence="1 2">
    <name type="scientific">Artemia franciscana</name>
    <name type="common">Brine shrimp</name>
    <name type="synonym">Artemia sanfranciscana</name>
    <dbReference type="NCBI Taxonomy" id="6661"/>
    <lineage>
        <taxon>Eukaryota</taxon>
        <taxon>Metazoa</taxon>
        <taxon>Ecdysozoa</taxon>
        <taxon>Arthropoda</taxon>
        <taxon>Crustacea</taxon>
        <taxon>Branchiopoda</taxon>
        <taxon>Anostraca</taxon>
        <taxon>Artemiidae</taxon>
        <taxon>Artemia</taxon>
    </lineage>
</organism>
<dbReference type="Proteomes" id="UP001187531">
    <property type="component" value="Unassembled WGS sequence"/>
</dbReference>
<dbReference type="AlphaFoldDB" id="A0AA88IHC3"/>
<evidence type="ECO:0000313" key="2">
    <source>
        <dbReference type="Proteomes" id="UP001187531"/>
    </source>
</evidence>
<comment type="caution">
    <text evidence="1">The sequence shown here is derived from an EMBL/GenBank/DDBJ whole genome shotgun (WGS) entry which is preliminary data.</text>
</comment>
<dbReference type="EMBL" id="JAVRJZ010000001">
    <property type="protein sequence ID" value="KAK2727329.1"/>
    <property type="molecule type" value="Genomic_DNA"/>
</dbReference>
<name>A0AA88IHC3_ARTSF</name>
<protein>
    <submittedName>
        <fullName evidence="1">Uncharacterized protein</fullName>
    </submittedName>
</protein>